<keyword evidence="6" id="KW-0378">Hydrolase</keyword>
<dbReference type="Gene3D" id="3.90.70.10">
    <property type="entry name" value="Cysteine proteinases"/>
    <property type="match status" value="2"/>
</dbReference>
<dbReference type="InterPro" id="IPR050185">
    <property type="entry name" value="Ub_carboxyl-term_hydrolase"/>
</dbReference>
<protein>
    <recommendedName>
        <fullName evidence="3">ubiquitinyl hydrolase 1</fullName>
        <ecNumber evidence="3">3.4.19.12</ecNumber>
    </recommendedName>
</protein>
<dbReference type="Gene3D" id="3.30.2230.10">
    <property type="entry name" value="DUSP-like"/>
    <property type="match status" value="1"/>
</dbReference>
<keyword evidence="5" id="KW-0833">Ubl conjugation pathway</keyword>
<comment type="caution">
    <text evidence="11">The sequence shown here is derived from an EMBL/GenBank/DDBJ whole genome shotgun (WGS) entry which is preliminary data.</text>
</comment>
<dbReference type="OrthoDB" id="952271at2759"/>
<dbReference type="Pfam" id="PF06337">
    <property type="entry name" value="DUSP"/>
    <property type="match status" value="1"/>
</dbReference>
<feature type="region of interest" description="Disordered" evidence="8">
    <location>
        <begin position="1002"/>
        <end position="1029"/>
    </location>
</feature>
<feature type="region of interest" description="Disordered" evidence="8">
    <location>
        <begin position="886"/>
        <end position="958"/>
    </location>
</feature>
<dbReference type="EMBL" id="JAPQKH010000003">
    <property type="protein sequence ID" value="KAJ5108129.1"/>
    <property type="molecule type" value="Genomic_DNA"/>
</dbReference>
<dbReference type="PANTHER" id="PTHR21646:SF24">
    <property type="entry name" value="UBIQUITIN CARBOXYL-TERMINAL HYDROLASE"/>
    <property type="match status" value="1"/>
</dbReference>
<feature type="compositionally biased region" description="Basic and acidic residues" evidence="8">
    <location>
        <begin position="911"/>
        <end position="920"/>
    </location>
</feature>
<evidence type="ECO:0000256" key="8">
    <source>
        <dbReference type="SAM" id="MobiDB-lite"/>
    </source>
</evidence>
<dbReference type="InterPro" id="IPR018200">
    <property type="entry name" value="USP_CS"/>
</dbReference>
<dbReference type="GO" id="GO:0006508">
    <property type="term" value="P:proteolysis"/>
    <property type="evidence" value="ECO:0007669"/>
    <property type="project" value="UniProtKB-KW"/>
</dbReference>
<feature type="compositionally biased region" description="Low complexity" evidence="8">
    <location>
        <begin position="1315"/>
        <end position="1324"/>
    </location>
</feature>
<dbReference type="Pfam" id="PF00443">
    <property type="entry name" value="UCH"/>
    <property type="match status" value="1"/>
</dbReference>
<evidence type="ECO:0000256" key="4">
    <source>
        <dbReference type="ARBA" id="ARBA00022670"/>
    </source>
</evidence>
<feature type="region of interest" description="Disordered" evidence="8">
    <location>
        <begin position="1276"/>
        <end position="1376"/>
    </location>
</feature>
<evidence type="ECO:0000259" key="9">
    <source>
        <dbReference type="PROSITE" id="PS50235"/>
    </source>
</evidence>
<evidence type="ECO:0000256" key="6">
    <source>
        <dbReference type="ARBA" id="ARBA00022801"/>
    </source>
</evidence>
<comment type="similarity">
    <text evidence="2">Belongs to the peptidase C19 family.</text>
</comment>
<evidence type="ECO:0000313" key="12">
    <source>
        <dbReference type="Proteomes" id="UP001149165"/>
    </source>
</evidence>
<evidence type="ECO:0000313" key="11">
    <source>
        <dbReference type="EMBL" id="KAJ5108129.1"/>
    </source>
</evidence>
<dbReference type="PROSITE" id="PS00973">
    <property type="entry name" value="USP_2"/>
    <property type="match status" value="1"/>
</dbReference>
<dbReference type="PROSITE" id="PS51283">
    <property type="entry name" value="DUSP"/>
    <property type="match status" value="1"/>
</dbReference>
<feature type="compositionally biased region" description="Basic and acidic residues" evidence="8">
    <location>
        <begin position="1284"/>
        <end position="1301"/>
    </location>
</feature>
<dbReference type="PROSITE" id="PS50235">
    <property type="entry name" value="USP_3"/>
    <property type="match status" value="1"/>
</dbReference>
<name>A0A9W9FX81_9EURO</name>
<dbReference type="GO" id="GO:0004843">
    <property type="term" value="F:cysteine-type deubiquitinase activity"/>
    <property type="evidence" value="ECO:0007669"/>
    <property type="project" value="UniProtKB-EC"/>
</dbReference>
<keyword evidence="4" id="KW-0645">Protease</keyword>
<dbReference type="GO" id="GO:0016579">
    <property type="term" value="P:protein deubiquitination"/>
    <property type="evidence" value="ECO:0007669"/>
    <property type="project" value="InterPro"/>
</dbReference>
<dbReference type="PANTHER" id="PTHR21646">
    <property type="entry name" value="UBIQUITIN CARBOXYL-TERMINAL HYDROLASE"/>
    <property type="match status" value="1"/>
</dbReference>
<reference evidence="11" key="2">
    <citation type="journal article" date="2023" name="IMA Fungus">
        <title>Comparative genomic study of the Penicillium genus elucidates a diverse pangenome and 15 lateral gene transfer events.</title>
        <authorList>
            <person name="Petersen C."/>
            <person name="Sorensen T."/>
            <person name="Nielsen M.R."/>
            <person name="Sondergaard T.E."/>
            <person name="Sorensen J.L."/>
            <person name="Fitzpatrick D.A."/>
            <person name="Frisvad J.C."/>
            <person name="Nielsen K.L."/>
        </authorList>
    </citation>
    <scope>NUCLEOTIDE SEQUENCE</scope>
    <source>
        <strain evidence="11">IBT 30069</strain>
    </source>
</reference>
<dbReference type="SMART" id="SM00695">
    <property type="entry name" value="DUSP"/>
    <property type="match status" value="1"/>
</dbReference>
<accession>A0A9W9FX81</accession>
<evidence type="ECO:0000256" key="7">
    <source>
        <dbReference type="ARBA" id="ARBA00022807"/>
    </source>
</evidence>
<gene>
    <name evidence="11" type="ORF">N7456_004804</name>
</gene>
<sequence length="1392" mass="154113">MLPVPKIQRSRVYPFFVSLKNTFCLVPRAATVSAQLTVTTSPTKRRKVSPEPRNSPGGARRHGPSQASSAHPLPPRQISSLSPSPSRSSSVSPPRYVPAHLQTKSFATGSTRSQSGGRSPTPATATAGLTLSSEHSDMQSEPRDGTPPTNGEGRSPSPGDKRPASEIADSDPEGGVSTAVGDEARDNTSTIDDRVAQVSALMIQPLKDGQKGYVISTTWLKKVFARSSTHADRADKESLESELGPLDNTDIVLDIGPKQDDLKDEQGGLFVPMRPGLQLGEHYEIVPQEAWDLIIKWYGLANGSPVITRFAHETSAYTQSNIIYELNPPIVTIFKLSNPSAGMTPQLLKERSLPPVKALAGRSTNYMKWLKEAKQLAGIDLATKVRVWKISGGIPSANASASTTPAVSRAASPAPASALISSAHKNLLLDLNTFLSLNEGVQRECLQHIKDQTNNSNYNGKMTLIMAGLVETEAVVLEEEIGKGEWVSEASAKTLRNLGIPTEKTKKIAPTPVKPSPAPSGRTSPVPALPRGKKASGNKLGVTGFNNLGNTCYQNAATQCLRAVEELSIFFLNNAHSKDLNFDNPLGYRGELAKAYSGLLHGVYRDPSPSCFNPSRFRGQVGRNNPTMAGWEQQDSQEFLMFVLDGLSEDLNRILKKPYIEKPDSTDEMVHNRKALEEFATKSWDIYKARNDSVITDLFAGMYKSTLVCPECEKVSIMFDPFSSLTLPIPDQRNIIYREVIYMSLNSRPKRFLVEVDKNGNVQNFKDAVAEKMQVAPEQLIGSEVTNGVFWQVFEKDLMSYMELRVKSQDVVTFMELDIPPSDDRILVPVFHRKTQGMKGNKNRPKRDPFAYPTILSFSSEEARDLKAIYSKILKHVATMTTRDILNEKNEQPAEDEQTTEDSDTVVMNEDDARSVDSKIKTSSVEGDDSIIDVSMHDASQSSSTSTDNTDYTDEPHAHPLASSIAQHLLEMFDVKYMTSHERIPRGRMMDPIKEQPLITSRLQSRNDDDSSADENSETHSVSDRSEAFVSGLQDEPFIRRGEAILIDWNDKSRHALFGGNSNKRDTEQGIPTYSNPEFVSDPEIIRRRAERDAKREEGIALDECLNEFSKDEILSQNDAWYCPRCKEHRQASKKFQLWSAPDILVIHLKRFMQGGSIGRTFRSKLDTLVRFPLEDLDLSEHITGPSDGKPLKYDLIGVDCHSGTMSGGHYYAYAKNWVTGDWCDFNDQHAGIIKNAEKRVTTPAAYLLFYRRQGAGPLGGPEIQKVVNAYRNGTEAPIEPQVEESHNQFSERESSEEPEHNPLSIFSEPSWSFNQPNDTTVDNDQNDDGEDLFGDNDSNVAVEDGNSEPGDRLQELDNDGSNFEDVPALLDDASDDELPVVELRVGEEDKV</sequence>
<feature type="compositionally biased region" description="Acidic residues" evidence="8">
    <location>
        <begin position="893"/>
        <end position="904"/>
    </location>
</feature>
<dbReference type="EC" id="3.4.19.12" evidence="3"/>
<feature type="region of interest" description="Disordered" evidence="8">
    <location>
        <begin position="37"/>
        <end position="189"/>
    </location>
</feature>
<keyword evidence="12" id="KW-1185">Reference proteome</keyword>
<feature type="compositionally biased region" description="Low complexity" evidence="8">
    <location>
        <begin position="108"/>
        <end position="127"/>
    </location>
</feature>
<organism evidence="11 12">
    <name type="scientific">Penicillium angulare</name>
    <dbReference type="NCBI Taxonomy" id="116970"/>
    <lineage>
        <taxon>Eukaryota</taxon>
        <taxon>Fungi</taxon>
        <taxon>Dikarya</taxon>
        <taxon>Ascomycota</taxon>
        <taxon>Pezizomycotina</taxon>
        <taxon>Eurotiomycetes</taxon>
        <taxon>Eurotiomycetidae</taxon>
        <taxon>Eurotiales</taxon>
        <taxon>Aspergillaceae</taxon>
        <taxon>Penicillium</taxon>
    </lineage>
</organism>
<feature type="domain" description="DUSP" evidence="10">
    <location>
        <begin position="189"/>
        <end position="312"/>
    </location>
</feature>
<feature type="compositionally biased region" description="Basic and acidic residues" evidence="8">
    <location>
        <begin position="134"/>
        <end position="144"/>
    </location>
</feature>
<dbReference type="InterPro" id="IPR006615">
    <property type="entry name" value="Pept_C19_DUSP"/>
</dbReference>
<dbReference type="InterPro" id="IPR028889">
    <property type="entry name" value="USP"/>
</dbReference>
<reference evidence="11" key="1">
    <citation type="submission" date="2022-11" db="EMBL/GenBank/DDBJ databases">
        <authorList>
            <person name="Petersen C."/>
        </authorList>
    </citation>
    <scope>NUCLEOTIDE SEQUENCE</scope>
    <source>
        <strain evidence="11">IBT 30069</strain>
    </source>
</reference>
<evidence type="ECO:0000256" key="5">
    <source>
        <dbReference type="ARBA" id="ARBA00022786"/>
    </source>
</evidence>
<dbReference type="SUPFAM" id="SSF54001">
    <property type="entry name" value="Cysteine proteinases"/>
    <property type="match status" value="1"/>
</dbReference>
<feature type="compositionally biased region" description="Low complexity" evidence="8">
    <location>
        <begin position="937"/>
        <end position="950"/>
    </location>
</feature>
<dbReference type="CDD" id="cd02674">
    <property type="entry name" value="Peptidase_C19R"/>
    <property type="match status" value="1"/>
</dbReference>
<comment type="catalytic activity">
    <reaction evidence="1">
        <text>Thiol-dependent hydrolysis of ester, thioester, amide, peptide and isopeptide bonds formed by the C-terminal Gly of ubiquitin (a 76-residue protein attached to proteins as an intracellular targeting signal).</text>
        <dbReference type="EC" id="3.4.19.12"/>
    </reaction>
</comment>
<evidence type="ECO:0000256" key="2">
    <source>
        <dbReference type="ARBA" id="ARBA00009085"/>
    </source>
</evidence>
<feature type="domain" description="USP" evidence="9">
    <location>
        <begin position="543"/>
        <end position="1254"/>
    </location>
</feature>
<evidence type="ECO:0000256" key="1">
    <source>
        <dbReference type="ARBA" id="ARBA00000707"/>
    </source>
</evidence>
<dbReference type="SUPFAM" id="SSF143791">
    <property type="entry name" value="DUSP-like"/>
    <property type="match status" value="1"/>
</dbReference>
<feature type="compositionally biased region" description="Acidic residues" evidence="8">
    <location>
        <begin position="1325"/>
        <end position="1335"/>
    </location>
</feature>
<feature type="compositionally biased region" description="Basic and acidic residues" evidence="8">
    <location>
        <begin position="1017"/>
        <end position="1027"/>
    </location>
</feature>
<dbReference type="InterPro" id="IPR001394">
    <property type="entry name" value="Peptidase_C19_UCH"/>
</dbReference>
<dbReference type="InterPro" id="IPR035927">
    <property type="entry name" value="DUSP-like_sf"/>
</dbReference>
<keyword evidence="7" id="KW-0788">Thiol protease</keyword>
<evidence type="ECO:0000259" key="10">
    <source>
        <dbReference type="PROSITE" id="PS51283"/>
    </source>
</evidence>
<proteinExistence type="inferred from homology"/>
<dbReference type="Proteomes" id="UP001149165">
    <property type="component" value="Unassembled WGS sequence"/>
</dbReference>
<evidence type="ECO:0000256" key="3">
    <source>
        <dbReference type="ARBA" id="ARBA00012759"/>
    </source>
</evidence>
<feature type="region of interest" description="Disordered" evidence="8">
    <location>
        <begin position="504"/>
        <end position="535"/>
    </location>
</feature>
<feature type="compositionally biased region" description="Low complexity" evidence="8">
    <location>
        <begin position="76"/>
        <end position="98"/>
    </location>
</feature>
<dbReference type="InterPro" id="IPR038765">
    <property type="entry name" value="Papain-like_cys_pep_sf"/>
</dbReference>